<evidence type="ECO:0000256" key="1">
    <source>
        <dbReference type="SAM" id="Phobius"/>
    </source>
</evidence>
<dbReference type="AlphaFoldDB" id="A0A7W8PZD2"/>
<keyword evidence="3" id="KW-1185">Reference proteome</keyword>
<dbReference type="Proteomes" id="UP000592780">
    <property type="component" value="Unassembled WGS sequence"/>
</dbReference>
<evidence type="ECO:0008006" key="4">
    <source>
        <dbReference type="Google" id="ProtNLM"/>
    </source>
</evidence>
<dbReference type="OrthoDB" id="8637659at2"/>
<feature type="transmembrane region" description="Helical" evidence="1">
    <location>
        <begin position="12"/>
        <end position="34"/>
    </location>
</feature>
<evidence type="ECO:0000313" key="2">
    <source>
        <dbReference type="EMBL" id="MBB5423376.1"/>
    </source>
</evidence>
<feature type="transmembrane region" description="Helical" evidence="1">
    <location>
        <begin position="107"/>
        <end position="129"/>
    </location>
</feature>
<dbReference type="RefSeq" id="WP_018434857.1">
    <property type="nucleotide sequence ID" value="NZ_JACHDD010000002.1"/>
</dbReference>
<gene>
    <name evidence="2" type="ORF">HDG40_001518</name>
</gene>
<accession>A0A7W8PZD2</accession>
<sequence>MKIANESPWKFVVMWMRLYFAFHYLSSGLNFVVFRYIPDFSHAGKVGSYIGAMADVGFYQMVKYLEVVLGSMLLLNIGVPLALIIMAGISVTIVFLNLFVSPDPRELFTGFQELLLTGGLLLAYGGYYANFCRVKAEPFWFWDGMRKRENSTQGANRE</sequence>
<keyword evidence="1" id="KW-0812">Transmembrane</keyword>
<comment type="caution">
    <text evidence="2">The sequence shown here is derived from an EMBL/GenBank/DDBJ whole genome shotgun (WGS) entry which is preliminary data.</text>
</comment>
<organism evidence="2 3">
    <name type="scientific">Paraburkholderia atlantica</name>
    <dbReference type="NCBI Taxonomy" id="2654982"/>
    <lineage>
        <taxon>Bacteria</taxon>
        <taxon>Pseudomonadati</taxon>
        <taxon>Pseudomonadota</taxon>
        <taxon>Betaproteobacteria</taxon>
        <taxon>Burkholderiales</taxon>
        <taxon>Burkholderiaceae</taxon>
        <taxon>Paraburkholderia</taxon>
    </lineage>
</organism>
<evidence type="ECO:0000313" key="3">
    <source>
        <dbReference type="Proteomes" id="UP000592780"/>
    </source>
</evidence>
<dbReference type="EMBL" id="JACHDD010000002">
    <property type="protein sequence ID" value="MBB5423376.1"/>
    <property type="molecule type" value="Genomic_DNA"/>
</dbReference>
<name>A0A7W8PZD2_PARAM</name>
<protein>
    <recommendedName>
        <fullName evidence="4">DoxX family protein</fullName>
    </recommendedName>
</protein>
<reference evidence="2 3" key="1">
    <citation type="submission" date="2020-08" db="EMBL/GenBank/DDBJ databases">
        <title>Genomic Encyclopedia of Type Strains, Phase IV (KMG-V): Genome sequencing to study the core and pangenomes of soil and plant-associated prokaryotes.</title>
        <authorList>
            <person name="Whitman W."/>
        </authorList>
    </citation>
    <scope>NUCLEOTIDE SEQUENCE [LARGE SCALE GENOMIC DNA]</scope>
    <source>
        <strain evidence="2 3">JPY158</strain>
    </source>
</reference>
<feature type="transmembrane region" description="Helical" evidence="1">
    <location>
        <begin position="77"/>
        <end position="100"/>
    </location>
</feature>
<keyword evidence="1" id="KW-1133">Transmembrane helix</keyword>
<proteinExistence type="predicted"/>
<keyword evidence="1" id="KW-0472">Membrane</keyword>